<keyword evidence="1" id="KW-0472">Membrane</keyword>
<dbReference type="Proteomes" id="UP000236291">
    <property type="component" value="Unassembled WGS sequence"/>
</dbReference>
<dbReference type="PANTHER" id="PTHR14009">
    <property type="entry name" value="LEUCINE ZIPPER-EF-HAND CONTAINING TRANSMEMBRANE PROTEIN"/>
    <property type="match status" value="1"/>
</dbReference>
<keyword evidence="1" id="KW-1133">Transmembrane helix</keyword>
<evidence type="ECO:0000313" key="3">
    <source>
        <dbReference type="Proteomes" id="UP000236291"/>
    </source>
</evidence>
<evidence type="ECO:0000313" key="2">
    <source>
        <dbReference type="EMBL" id="PNY04118.1"/>
    </source>
</evidence>
<dbReference type="GO" id="GO:0005743">
    <property type="term" value="C:mitochondrial inner membrane"/>
    <property type="evidence" value="ECO:0007669"/>
    <property type="project" value="InterPro"/>
</dbReference>
<dbReference type="EMBL" id="ASHM01000188">
    <property type="protein sequence ID" value="PNY04118.1"/>
    <property type="molecule type" value="Genomic_DNA"/>
</dbReference>
<comment type="caution">
    <text evidence="2">The sequence shown here is derived from an EMBL/GenBank/DDBJ whole genome shotgun (WGS) entry which is preliminary data.</text>
</comment>
<organism evidence="2 3">
    <name type="scientific">Trifolium pratense</name>
    <name type="common">Red clover</name>
    <dbReference type="NCBI Taxonomy" id="57577"/>
    <lineage>
        <taxon>Eukaryota</taxon>
        <taxon>Viridiplantae</taxon>
        <taxon>Streptophyta</taxon>
        <taxon>Embryophyta</taxon>
        <taxon>Tracheophyta</taxon>
        <taxon>Spermatophyta</taxon>
        <taxon>Magnoliopsida</taxon>
        <taxon>eudicotyledons</taxon>
        <taxon>Gunneridae</taxon>
        <taxon>Pentapetalae</taxon>
        <taxon>rosids</taxon>
        <taxon>fabids</taxon>
        <taxon>Fabales</taxon>
        <taxon>Fabaceae</taxon>
        <taxon>Papilionoideae</taxon>
        <taxon>50 kb inversion clade</taxon>
        <taxon>NPAAA clade</taxon>
        <taxon>Hologalegina</taxon>
        <taxon>IRL clade</taxon>
        <taxon>Trifolieae</taxon>
        <taxon>Trifolium</taxon>
    </lineage>
</organism>
<protein>
    <submittedName>
        <fullName evidence="2">LETM1-like protein</fullName>
    </submittedName>
</protein>
<dbReference type="PANTHER" id="PTHR14009:SF9">
    <property type="entry name" value="LETM1-LIKE PROTEIN"/>
    <property type="match status" value="1"/>
</dbReference>
<name>A0A2K3NM57_TRIPR</name>
<dbReference type="GO" id="GO:0030003">
    <property type="term" value="P:intracellular monoatomic cation homeostasis"/>
    <property type="evidence" value="ECO:0007669"/>
    <property type="project" value="TreeGrafter"/>
</dbReference>
<proteinExistence type="predicted"/>
<reference evidence="2 3" key="2">
    <citation type="journal article" date="2017" name="Front. Plant Sci.">
        <title>Gene Classification and Mining of Molecular Markers Useful in Red Clover (Trifolium pratense) Breeding.</title>
        <authorList>
            <person name="Istvanek J."/>
            <person name="Dluhosova J."/>
            <person name="Dluhos P."/>
            <person name="Patkova L."/>
            <person name="Nedelnik J."/>
            <person name="Repkova J."/>
        </authorList>
    </citation>
    <scope>NUCLEOTIDE SEQUENCE [LARGE SCALE GENOMIC DNA]</scope>
    <source>
        <strain evidence="3">cv. Tatra</strain>
        <tissue evidence="2">Young leaves</tissue>
    </source>
</reference>
<dbReference type="STRING" id="57577.A0A2K3NM57"/>
<keyword evidence="1" id="KW-0812">Transmembrane</keyword>
<evidence type="ECO:0000256" key="1">
    <source>
        <dbReference type="SAM" id="Phobius"/>
    </source>
</evidence>
<reference evidence="2 3" key="1">
    <citation type="journal article" date="2014" name="Am. J. Bot.">
        <title>Genome assembly and annotation for red clover (Trifolium pratense; Fabaceae).</title>
        <authorList>
            <person name="Istvanek J."/>
            <person name="Jaros M."/>
            <person name="Krenek A."/>
            <person name="Repkova J."/>
        </authorList>
    </citation>
    <scope>NUCLEOTIDE SEQUENCE [LARGE SCALE GENOMIC DNA]</scope>
    <source>
        <strain evidence="3">cv. Tatra</strain>
        <tissue evidence="2">Young leaves</tissue>
    </source>
</reference>
<dbReference type="InterPro" id="IPR044202">
    <property type="entry name" value="LETM1/MDM38-like"/>
</dbReference>
<gene>
    <name evidence="2" type="ORF">L195_g000531</name>
</gene>
<dbReference type="AlphaFoldDB" id="A0A2K3NM57"/>
<sequence>MAVTLRHLNFPSLSSSNSWFSKDQRNADTKLLNLHCQMLNKGTSSKKRRLLHHALFSNWNSDDDNVLTFNKPKRNVKNLLFASSDDGVSVNDESQSQGNETDATENATLVDDVDFCDGLLQSLYDAARVFELEIKEHNSLSRVWFPTVWFEVERNAWEKTLSYQASVYSLLQAASEFSSQSDERDKNVNVYVQKSLLRLSAQLESSIREKLPAKQPKAYDWFWSKQVPAVVASFINKFEGYSCFTAAIALYIPLSEKNICGGLSCTSEVSLLMLALSCIAAITKVGPTKLSCSQFFSMSTEITGSLMDMLVGLIPISQAYSFARDAGLCREFLVHFGPRAAACRGTVEQGSQEVIFWVYIAQRQLQKAIDKERIWSRLTTSESIEVLEKDLAIFGFFIALGRSTRSYMLSNGFNTLDDPVEDFIRYLIVGSVLYYPELSSISSYQLYMEVVCEELDWLPFYSGITSTTKQLHMHKSKQEGPPNAEAIPQALDICFDWMQSFIKYSTWLESPSNVKAARYLSIGHRKLLECMEVRILKDKTLEISANKTVERSVVHSSAKVSDSFDEALKSVEEVLLRLENLLQELYASSASSGKEHLKAPYSVLEKIWKLKKEAEFLEASFSAKEDSLQEVCLHLFRLLWKMGNDIEPSTSNDGIGDTEASETHCFEHPRNELIELERRESVLMDDGAGDQMVQVQKEGNIIKKSLSKLKETGTDVWQGTQLLAVDAAAAMGLLRRILMRDELTDKEKKTLKRTLTDMVSVIPIGFLMLLPVTAVGHAAMLAAIKKYVPAMIPSTYSPERLDILRQLEKMKQMTTCDLGSNEEPNEVN</sequence>
<feature type="transmembrane region" description="Helical" evidence="1">
    <location>
        <begin position="759"/>
        <end position="784"/>
    </location>
</feature>
<accession>A0A2K3NM57</accession>